<evidence type="ECO:0000313" key="4">
    <source>
        <dbReference type="EMBL" id="SDJ22765.1"/>
    </source>
</evidence>
<accession>A0A1G8S1W2</accession>
<reference evidence="4 5" key="1">
    <citation type="submission" date="2016-10" db="EMBL/GenBank/DDBJ databases">
        <authorList>
            <person name="de Groot N.N."/>
        </authorList>
    </citation>
    <scope>NUCLEOTIDE SEQUENCE [LARGE SCALE GENOMIC DNA]</scope>
    <source>
        <strain evidence="4 5">DSM 28010</strain>
    </source>
</reference>
<name>A0A1G8S1W2_9RHOB</name>
<evidence type="ECO:0000256" key="1">
    <source>
        <dbReference type="ARBA" id="ARBA00022729"/>
    </source>
</evidence>
<keyword evidence="4" id="KW-0449">Lipoprotein</keyword>
<evidence type="ECO:0000256" key="2">
    <source>
        <dbReference type="ARBA" id="ARBA00023136"/>
    </source>
</evidence>
<dbReference type="RefSeq" id="WP_245723429.1">
    <property type="nucleotide sequence ID" value="NZ_FNEB01000010.1"/>
</dbReference>
<feature type="domain" description="Outer membrane protein assembly factor BamE" evidence="3">
    <location>
        <begin position="25"/>
        <end position="100"/>
    </location>
</feature>
<proteinExistence type="predicted"/>
<dbReference type="EMBL" id="FNEB01000010">
    <property type="protein sequence ID" value="SDJ22765.1"/>
    <property type="molecule type" value="Genomic_DNA"/>
</dbReference>
<protein>
    <submittedName>
        <fullName evidence="4">Outer membrane protein assembly factor BamE, lipoprotein component of the BamABCDE complex</fullName>
    </submittedName>
</protein>
<sequence length="145" mass="15924">MVRKFVAILCVLVVAGCTSVYRNHGYVPKDEELSEIVVGVDTRDTVAETVGSPSAGGVLDSSGYYYVQSRVRHFAYRRPEVVSREVLAITFDNAGVVRNIERFGLEDGQVVPLTRRVTETAASDNGFLRQLLRNLGNFAAGDILE</sequence>
<dbReference type="Proteomes" id="UP000199340">
    <property type="component" value="Unassembled WGS sequence"/>
</dbReference>
<dbReference type="GO" id="GO:0019867">
    <property type="term" value="C:outer membrane"/>
    <property type="evidence" value="ECO:0007669"/>
    <property type="project" value="InterPro"/>
</dbReference>
<dbReference type="AlphaFoldDB" id="A0A1G8S1W2"/>
<organism evidence="4 5">
    <name type="scientific">Lutimaribacter saemankumensis</name>
    <dbReference type="NCBI Taxonomy" id="490829"/>
    <lineage>
        <taxon>Bacteria</taxon>
        <taxon>Pseudomonadati</taxon>
        <taxon>Pseudomonadota</taxon>
        <taxon>Alphaproteobacteria</taxon>
        <taxon>Rhodobacterales</taxon>
        <taxon>Roseobacteraceae</taxon>
        <taxon>Lutimaribacter</taxon>
    </lineage>
</organism>
<dbReference type="STRING" id="490829.SAMN05421850_11082"/>
<keyword evidence="5" id="KW-1185">Reference proteome</keyword>
<dbReference type="Gene3D" id="3.30.1450.10">
    <property type="match status" value="1"/>
</dbReference>
<dbReference type="PROSITE" id="PS51257">
    <property type="entry name" value="PROKAR_LIPOPROTEIN"/>
    <property type="match status" value="1"/>
</dbReference>
<keyword evidence="2" id="KW-0472">Membrane</keyword>
<dbReference type="Pfam" id="PF04355">
    <property type="entry name" value="BamE"/>
    <property type="match status" value="1"/>
</dbReference>
<gene>
    <name evidence="4" type="ORF">SAMN05421850_11082</name>
</gene>
<dbReference type="InterPro" id="IPR007450">
    <property type="entry name" value="BamE_dom"/>
</dbReference>
<evidence type="ECO:0000259" key="3">
    <source>
        <dbReference type="Pfam" id="PF04355"/>
    </source>
</evidence>
<keyword evidence="1" id="KW-0732">Signal</keyword>
<evidence type="ECO:0000313" key="5">
    <source>
        <dbReference type="Proteomes" id="UP000199340"/>
    </source>
</evidence>
<dbReference type="InterPro" id="IPR037873">
    <property type="entry name" value="BamE-like"/>
</dbReference>